<dbReference type="Pfam" id="PF15206">
    <property type="entry name" value="FAM209"/>
    <property type="match status" value="1"/>
</dbReference>
<evidence type="ECO:0000313" key="2">
    <source>
        <dbReference type="Proteomes" id="UP001214576"/>
    </source>
</evidence>
<dbReference type="EMBL" id="JAKZEL010000003">
    <property type="protein sequence ID" value="KAI4544967.1"/>
    <property type="molecule type" value="Genomic_DNA"/>
</dbReference>
<sequence length="120" mass="13838">MQTTSDAEDERRPTAVGMFDVMTLAGDIGGGQASKPNLCYYQLQLYIYPEVLLTSIYVCYQNLDFIIRKREKTSPEEDYMFHTLTLLEMDLVKFVSSPQNLTQHVNRRLIFATVCLSQEE</sequence>
<dbReference type="InterPro" id="IPR027943">
    <property type="entry name" value="FAM209"/>
</dbReference>
<reference evidence="1" key="1">
    <citation type="submission" date="2022-03" db="EMBL/GenBank/DDBJ databases">
        <title>Genomic analyses of argali, domestic sheep and their hybrids provide insights into chromosomal evolution, heterosis and genetic basis of agronomic traits.</title>
        <authorList>
            <person name="Li M."/>
        </authorList>
    </citation>
    <scope>NUCLEOTIDE SEQUENCE</scope>
    <source>
        <strain evidence="1">CAU-MHL-2022a</strain>
        <tissue evidence="1">Skin</tissue>
    </source>
</reference>
<organism evidence="1 2">
    <name type="scientific">Ovis ammon polii</name>
    <dbReference type="NCBI Taxonomy" id="230172"/>
    <lineage>
        <taxon>Eukaryota</taxon>
        <taxon>Metazoa</taxon>
        <taxon>Chordata</taxon>
        <taxon>Craniata</taxon>
        <taxon>Vertebrata</taxon>
        <taxon>Euteleostomi</taxon>
        <taxon>Mammalia</taxon>
        <taxon>Eutheria</taxon>
        <taxon>Laurasiatheria</taxon>
        <taxon>Artiodactyla</taxon>
        <taxon>Ruminantia</taxon>
        <taxon>Pecora</taxon>
        <taxon>Bovidae</taxon>
        <taxon>Caprinae</taxon>
        <taxon>Ovis</taxon>
    </lineage>
</organism>
<keyword evidence="2" id="KW-1185">Reference proteome</keyword>
<name>A0AAD4UEF7_OVIAM</name>
<dbReference type="AlphaFoldDB" id="A0AAD4UEF7"/>
<comment type="caution">
    <text evidence="1">The sequence shown here is derived from an EMBL/GenBank/DDBJ whole genome shotgun (WGS) entry which is preliminary data.</text>
</comment>
<proteinExistence type="predicted"/>
<gene>
    <name evidence="1" type="ORF">MG293_005233</name>
</gene>
<evidence type="ECO:0000313" key="1">
    <source>
        <dbReference type="EMBL" id="KAI4544967.1"/>
    </source>
</evidence>
<accession>A0AAD4UEF7</accession>
<dbReference type="Proteomes" id="UP001214576">
    <property type="component" value="Unassembled WGS sequence"/>
</dbReference>
<protein>
    <submittedName>
        <fullName evidence="1">Uncharacterized protein</fullName>
    </submittedName>
</protein>